<accession>A0A7W7RBB3</accession>
<dbReference type="RefSeq" id="WP_184946477.1">
    <property type="nucleotide sequence ID" value="NZ_JACHJV010000003.1"/>
</dbReference>
<dbReference type="Proteomes" id="UP000540506">
    <property type="component" value="Unassembled WGS sequence"/>
</dbReference>
<proteinExistence type="predicted"/>
<comment type="caution">
    <text evidence="1">The sequence shown here is derived from an EMBL/GenBank/DDBJ whole genome shotgun (WGS) entry which is preliminary data.</text>
</comment>
<evidence type="ECO:0000313" key="2">
    <source>
        <dbReference type="Proteomes" id="UP000540506"/>
    </source>
</evidence>
<organism evidence="1 2">
    <name type="scientific">Kitasatospora kifunensis</name>
    <name type="common">Streptomyces kifunensis</name>
    <dbReference type="NCBI Taxonomy" id="58351"/>
    <lineage>
        <taxon>Bacteria</taxon>
        <taxon>Bacillati</taxon>
        <taxon>Actinomycetota</taxon>
        <taxon>Actinomycetes</taxon>
        <taxon>Kitasatosporales</taxon>
        <taxon>Streptomycetaceae</taxon>
        <taxon>Kitasatospora</taxon>
    </lineage>
</organism>
<protein>
    <submittedName>
        <fullName evidence="1">Uncharacterized protein</fullName>
    </submittedName>
</protein>
<dbReference type="EMBL" id="JACHJV010000003">
    <property type="protein sequence ID" value="MBB4928837.1"/>
    <property type="molecule type" value="Genomic_DNA"/>
</dbReference>
<evidence type="ECO:0000313" key="1">
    <source>
        <dbReference type="EMBL" id="MBB4928837.1"/>
    </source>
</evidence>
<reference evidence="1 2" key="1">
    <citation type="submission" date="2020-08" db="EMBL/GenBank/DDBJ databases">
        <title>Sequencing the genomes of 1000 actinobacteria strains.</title>
        <authorList>
            <person name="Klenk H.-P."/>
        </authorList>
    </citation>
    <scope>NUCLEOTIDE SEQUENCE [LARGE SCALE GENOMIC DNA]</scope>
    <source>
        <strain evidence="1 2">DSM 41654</strain>
    </source>
</reference>
<name>A0A7W7RBB3_KITKI</name>
<dbReference type="AlphaFoldDB" id="A0A7W7RBB3"/>
<sequence>MRRSLLSVRSALVLALALLTAIGAGVLSDLARTSVAQCVLYGAGAFGLAVPFFDRLVGAEVGSTEGPDSSS</sequence>
<gene>
    <name evidence="1" type="ORF">FHR34_007934</name>
</gene>
<keyword evidence="2" id="KW-1185">Reference proteome</keyword>